<sequence>MRVQTIPHKQGGRGEGPGSCSCGQRGTRPVQTAGTAVELLSAVPVPGVAEDTETEAPPLQLVLPGAMQSPCLSPVLQASCPETSKRGTLSSMHPLCPRSSLFAACSRYGLL</sequence>
<dbReference type="EMBL" id="CABDUW010000845">
    <property type="protein sequence ID" value="VTJ75960.1"/>
    <property type="molecule type" value="Genomic_DNA"/>
</dbReference>
<evidence type="ECO:0000313" key="3">
    <source>
        <dbReference type="Proteomes" id="UP000335636"/>
    </source>
</evidence>
<evidence type="ECO:0000313" key="2">
    <source>
        <dbReference type="EMBL" id="VTJ75960.1"/>
    </source>
</evidence>
<protein>
    <submittedName>
        <fullName evidence="2">Uncharacterized protein</fullName>
    </submittedName>
</protein>
<dbReference type="AlphaFoldDB" id="A0A5E4C3V8"/>
<feature type="region of interest" description="Disordered" evidence="1">
    <location>
        <begin position="1"/>
        <end position="28"/>
    </location>
</feature>
<dbReference type="Proteomes" id="UP000335636">
    <property type="component" value="Unassembled WGS sequence"/>
</dbReference>
<organism evidence="2 3">
    <name type="scientific">Marmota monax</name>
    <name type="common">Woodchuck</name>
    <dbReference type="NCBI Taxonomy" id="9995"/>
    <lineage>
        <taxon>Eukaryota</taxon>
        <taxon>Metazoa</taxon>
        <taxon>Chordata</taxon>
        <taxon>Craniata</taxon>
        <taxon>Vertebrata</taxon>
        <taxon>Euteleostomi</taxon>
        <taxon>Mammalia</taxon>
        <taxon>Eutheria</taxon>
        <taxon>Euarchontoglires</taxon>
        <taxon>Glires</taxon>
        <taxon>Rodentia</taxon>
        <taxon>Sciuromorpha</taxon>
        <taxon>Sciuridae</taxon>
        <taxon>Xerinae</taxon>
        <taxon>Marmotini</taxon>
        <taxon>Marmota</taxon>
    </lineage>
</organism>
<reference evidence="2" key="1">
    <citation type="submission" date="2019-04" db="EMBL/GenBank/DDBJ databases">
        <authorList>
            <person name="Alioto T."/>
            <person name="Alioto T."/>
        </authorList>
    </citation>
    <scope>NUCLEOTIDE SEQUENCE [LARGE SCALE GENOMIC DNA]</scope>
</reference>
<gene>
    <name evidence="2" type="ORF">MONAX_5E035155</name>
</gene>
<proteinExistence type="predicted"/>
<keyword evidence="3" id="KW-1185">Reference proteome</keyword>
<accession>A0A5E4C3V8</accession>
<name>A0A5E4C3V8_MARMO</name>
<comment type="caution">
    <text evidence="2">The sequence shown here is derived from an EMBL/GenBank/DDBJ whole genome shotgun (WGS) entry which is preliminary data.</text>
</comment>
<evidence type="ECO:0000256" key="1">
    <source>
        <dbReference type="SAM" id="MobiDB-lite"/>
    </source>
</evidence>